<evidence type="ECO:0000313" key="1">
    <source>
        <dbReference type="EMBL" id="CAF1099295.1"/>
    </source>
</evidence>
<gene>
    <name evidence="1" type="ORF">OXX778_LOCUS21065</name>
</gene>
<comment type="caution">
    <text evidence="1">The sequence shown here is derived from an EMBL/GenBank/DDBJ whole genome shotgun (WGS) entry which is preliminary data.</text>
</comment>
<accession>A0A814P351</accession>
<dbReference type="PANTHER" id="PTHR33332">
    <property type="entry name" value="REVERSE TRANSCRIPTASE DOMAIN-CONTAINING PROTEIN"/>
    <property type="match status" value="1"/>
</dbReference>
<proteinExistence type="predicted"/>
<reference evidence="1" key="1">
    <citation type="submission" date="2021-02" db="EMBL/GenBank/DDBJ databases">
        <authorList>
            <person name="Nowell W R."/>
        </authorList>
    </citation>
    <scope>NUCLEOTIDE SEQUENCE</scope>
    <source>
        <strain evidence="1">Ploen Becks lab</strain>
    </source>
</reference>
<dbReference type="Proteomes" id="UP000663879">
    <property type="component" value="Unassembled WGS sequence"/>
</dbReference>
<organism evidence="1 2">
    <name type="scientific">Brachionus calyciflorus</name>
    <dbReference type="NCBI Taxonomy" id="104777"/>
    <lineage>
        <taxon>Eukaryota</taxon>
        <taxon>Metazoa</taxon>
        <taxon>Spiralia</taxon>
        <taxon>Gnathifera</taxon>
        <taxon>Rotifera</taxon>
        <taxon>Eurotatoria</taxon>
        <taxon>Monogononta</taxon>
        <taxon>Pseudotrocha</taxon>
        <taxon>Ploima</taxon>
        <taxon>Brachionidae</taxon>
        <taxon>Brachionus</taxon>
    </lineage>
</organism>
<keyword evidence="2" id="KW-1185">Reference proteome</keyword>
<protein>
    <submittedName>
        <fullName evidence="1">Uncharacterized protein</fullName>
    </submittedName>
</protein>
<name>A0A814P351_9BILA</name>
<dbReference type="EMBL" id="CAJNOC010007459">
    <property type="protein sequence ID" value="CAF1099295.1"/>
    <property type="molecule type" value="Genomic_DNA"/>
</dbReference>
<feature type="non-terminal residue" evidence="1">
    <location>
        <position position="1"/>
    </location>
</feature>
<sequence>PSLKVISELNDDELLSDEILANTPSYNADRLFINRTKKKILPDFPPNPQNLGEIAFPEFLKENQEKKEYRITSHLRTTVLSETTCEKDLGVIITNDLKWNKQFVSASAKANRALGKIKCSFTYLSKETIIPLYTALVRPYLEYASYKACEDKPYEQRLKELGMNSFEDRRTRDDLIQMFKIAKGFKTVKLVNGVNYAKSLNLNLRRPNNLRLVK</sequence>
<evidence type="ECO:0000313" key="2">
    <source>
        <dbReference type="Proteomes" id="UP000663879"/>
    </source>
</evidence>
<dbReference type="AlphaFoldDB" id="A0A814P351"/>